<reference evidence="7" key="1">
    <citation type="submission" date="2021-01" db="EMBL/GenBank/DDBJ databases">
        <authorList>
            <person name="Corre E."/>
            <person name="Pelletier E."/>
            <person name="Niang G."/>
            <person name="Scheremetjew M."/>
            <person name="Finn R."/>
            <person name="Kale V."/>
            <person name="Holt S."/>
            <person name="Cochrane G."/>
            <person name="Meng A."/>
            <person name="Brown T."/>
            <person name="Cohen L."/>
        </authorList>
    </citation>
    <scope>NUCLEOTIDE SEQUENCE</scope>
    <source>
        <strain evidence="7">Isolate 1302-5</strain>
    </source>
</reference>
<feature type="transmembrane region" description="Helical" evidence="5">
    <location>
        <begin position="224"/>
        <end position="242"/>
    </location>
</feature>
<feature type="transmembrane region" description="Helical" evidence="5">
    <location>
        <begin position="190"/>
        <end position="212"/>
    </location>
</feature>
<evidence type="ECO:0000256" key="4">
    <source>
        <dbReference type="ARBA" id="ARBA00023136"/>
    </source>
</evidence>
<comment type="similarity">
    <text evidence="5">Belongs to the BI1 family.</text>
</comment>
<feature type="transmembrane region" description="Helical" evidence="5">
    <location>
        <begin position="135"/>
        <end position="155"/>
    </location>
</feature>
<protein>
    <recommendedName>
        <fullName evidence="8">Transmembrane BAX inhibitor motif-containing protein 4</fullName>
    </recommendedName>
</protein>
<name>A0A7S4N752_9STRA</name>
<evidence type="ECO:0000256" key="2">
    <source>
        <dbReference type="ARBA" id="ARBA00022692"/>
    </source>
</evidence>
<sequence length="306" mass="33173">MTVKYDQLRPAPSDTDAASASQSVSQSSGLYVPPETPDDGGKGGGPGGGVFVPYEDDDIEALPIATATTPISSASTESIPLAPVVAVLGFEDKETRMTFIRRVYSILAVQMLVTGGICAFMILHLPTQQYVLTHAWPINTSAIISLVLIVALGCYKTVHPHNIILLALFTIVESVLVGTVTAAYCASGYTGVVLEAVFLTCAVFVGLTVFTFQSRIDFSFLGASLYMGLGVLLVWGLCAAIFGLYDGYYYALFGCVIFCGYILFDTWMLMEKLKPQEYVLAAVSLYLDIINLFLYMLRLLAEFNRH</sequence>
<feature type="transmembrane region" description="Helical" evidence="5">
    <location>
        <begin position="248"/>
        <end position="266"/>
    </location>
</feature>
<dbReference type="GO" id="GO:0016020">
    <property type="term" value="C:membrane"/>
    <property type="evidence" value="ECO:0007669"/>
    <property type="project" value="UniProtKB-SubCell"/>
</dbReference>
<organism evidence="7">
    <name type="scientific">Odontella aurita</name>
    <dbReference type="NCBI Taxonomy" id="265563"/>
    <lineage>
        <taxon>Eukaryota</taxon>
        <taxon>Sar</taxon>
        <taxon>Stramenopiles</taxon>
        <taxon>Ochrophyta</taxon>
        <taxon>Bacillariophyta</taxon>
        <taxon>Mediophyceae</taxon>
        <taxon>Biddulphiophycidae</taxon>
        <taxon>Eupodiscales</taxon>
        <taxon>Odontellaceae</taxon>
        <taxon>Odontella</taxon>
    </lineage>
</organism>
<feature type="region of interest" description="Disordered" evidence="6">
    <location>
        <begin position="1"/>
        <end position="50"/>
    </location>
</feature>
<feature type="compositionally biased region" description="Low complexity" evidence="6">
    <location>
        <begin position="10"/>
        <end position="28"/>
    </location>
</feature>
<evidence type="ECO:0000256" key="5">
    <source>
        <dbReference type="RuleBase" id="RU004379"/>
    </source>
</evidence>
<accession>A0A7S4N752</accession>
<dbReference type="EMBL" id="HBKQ01044886">
    <property type="protein sequence ID" value="CAE2269217.1"/>
    <property type="molecule type" value="Transcribed_RNA"/>
</dbReference>
<evidence type="ECO:0000256" key="6">
    <source>
        <dbReference type="SAM" id="MobiDB-lite"/>
    </source>
</evidence>
<evidence type="ECO:0000256" key="3">
    <source>
        <dbReference type="ARBA" id="ARBA00022989"/>
    </source>
</evidence>
<dbReference type="InterPro" id="IPR006214">
    <property type="entry name" value="Bax_inhibitor_1-related"/>
</dbReference>
<feature type="transmembrane region" description="Helical" evidence="5">
    <location>
        <begin position="278"/>
        <end position="297"/>
    </location>
</feature>
<keyword evidence="4 5" id="KW-0472">Membrane</keyword>
<comment type="subcellular location">
    <subcellularLocation>
        <location evidence="1">Membrane</location>
        <topology evidence="1">Multi-pass membrane protein</topology>
    </subcellularLocation>
</comment>
<dbReference type="AlphaFoldDB" id="A0A7S4N752"/>
<dbReference type="PANTHER" id="PTHR23291:SF50">
    <property type="entry name" value="PROTEIN LIFEGUARD 4"/>
    <property type="match status" value="1"/>
</dbReference>
<feature type="transmembrane region" description="Helical" evidence="5">
    <location>
        <begin position="103"/>
        <end position="123"/>
    </location>
</feature>
<dbReference type="PANTHER" id="PTHR23291">
    <property type="entry name" value="BAX INHIBITOR-RELATED"/>
    <property type="match status" value="1"/>
</dbReference>
<feature type="transmembrane region" description="Helical" evidence="5">
    <location>
        <begin position="162"/>
        <end position="184"/>
    </location>
</feature>
<evidence type="ECO:0000256" key="1">
    <source>
        <dbReference type="ARBA" id="ARBA00004141"/>
    </source>
</evidence>
<keyword evidence="2 5" id="KW-0812">Transmembrane</keyword>
<keyword evidence="3 5" id="KW-1133">Transmembrane helix</keyword>
<evidence type="ECO:0008006" key="8">
    <source>
        <dbReference type="Google" id="ProtNLM"/>
    </source>
</evidence>
<dbReference type="Pfam" id="PF01027">
    <property type="entry name" value="Bax1-I"/>
    <property type="match status" value="1"/>
</dbReference>
<proteinExistence type="inferred from homology"/>
<evidence type="ECO:0000313" key="7">
    <source>
        <dbReference type="EMBL" id="CAE2269217.1"/>
    </source>
</evidence>
<gene>
    <name evidence="7" type="ORF">OAUR00152_LOCUS30952</name>
</gene>